<accession>A0A8S8ZHM4</accession>
<proteinExistence type="predicted"/>
<sequence>MAASMFVGLSLASSSTPSSGTETMAASMPGGPSLASSSTPSSGPWFDSPSDPNHLHPETLFSLRTCYGILDPPKEIYVKNVRFCGIDQGESSREFLLEVGYHVRRTKPSHGCADADVVVTVGEDGDIWLPTDTPHVFSVLIHPETYMPLIRVSESLPIGSVVVIHHGHADGLPRVRQFPPPRYQVNSRGPGELRALTPGEDYSVTVHTRYREARVAYTFDVVWGDAPIWKIMNKVKAAFVQHSQNLSHGPTFDSSDRPWFQSVQLCSSDHHRTGGEALVMMGTTPAPPLYEWIAIKRFTKSNAWGNRKAAQNEIKKLRLIRHPHIVEYLGDELDRFRNDVFLGWMDGRDIEGMSFDITSPWSPTDLWSSLLFQMLLALDYLAARNIVHEDVKPGNILHKRLGSGYVHFRLADFSNSGRSWIRQDTFFRPLFRPPEWTNIVKERKGGTQPSADIWALAMTMVCVAERPHGSTVAHVVWDKVEKGLVSEAVETLRQQSIEGTHKLVLLRPMLCINPDHRATAYDMIIALQIAMGTVQNMAALWAASFRVTPEMVESPQTDDPATDVEPDNAPVFQEEDPQVDDSATDVGTEVDGAALEQEDPQVDGSATDVGTEVDDAALEKEGLRYDSAVEVGVGVLGLIPQPDHSVPRTGMGW</sequence>
<dbReference type="AlphaFoldDB" id="A0A8S8ZHM4"/>
<dbReference type="PANTHER" id="PTHR44167">
    <property type="entry name" value="OVARIAN-SPECIFIC SERINE/THREONINE-PROTEIN KINASE LOK-RELATED"/>
    <property type="match status" value="1"/>
</dbReference>
<dbReference type="InterPro" id="IPR011009">
    <property type="entry name" value="Kinase-like_dom_sf"/>
</dbReference>
<feature type="region of interest" description="Disordered" evidence="1">
    <location>
        <begin position="14"/>
        <end position="50"/>
    </location>
</feature>
<dbReference type="GO" id="GO:0005634">
    <property type="term" value="C:nucleus"/>
    <property type="evidence" value="ECO:0007669"/>
    <property type="project" value="TreeGrafter"/>
</dbReference>
<evidence type="ECO:0000256" key="1">
    <source>
        <dbReference type="SAM" id="MobiDB-lite"/>
    </source>
</evidence>
<dbReference type="SUPFAM" id="SSF56112">
    <property type="entry name" value="Protein kinase-like (PK-like)"/>
    <property type="match status" value="1"/>
</dbReference>
<dbReference type="GO" id="GO:0044773">
    <property type="term" value="P:mitotic DNA damage checkpoint signaling"/>
    <property type="evidence" value="ECO:0007669"/>
    <property type="project" value="TreeGrafter"/>
</dbReference>
<dbReference type="PANTHER" id="PTHR44167:SF24">
    <property type="entry name" value="SERINE_THREONINE-PROTEIN KINASE CHK2"/>
    <property type="match status" value="1"/>
</dbReference>
<name>A0A8S8ZHM4_SORMA</name>
<dbReference type="CDD" id="cd00180">
    <property type="entry name" value="PKc"/>
    <property type="match status" value="1"/>
</dbReference>
<protein>
    <recommendedName>
        <fullName evidence="2">Protein kinase domain-containing protein</fullName>
    </recommendedName>
</protein>
<dbReference type="VEuPathDB" id="FungiDB:SMAC_03812"/>
<dbReference type="Proteomes" id="UP000433876">
    <property type="component" value="Unassembled WGS sequence"/>
</dbReference>
<evidence type="ECO:0000313" key="3">
    <source>
        <dbReference type="EMBL" id="KAA8630154.1"/>
    </source>
</evidence>
<feature type="compositionally biased region" description="Low complexity" evidence="1">
    <location>
        <begin position="29"/>
        <end position="44"/>
    </location>
</feature>
<gene>
    <name evidence="3" type="ORF">SMACR_03812</name>
</gene>
<dbReference type="Pfam" id="PF00069">
    <property type="entry name" value="Pkinase"/>
    <property type="match status" value="1"/>
</dbReference>
<dbReference type="GO" id="GO:0005524">
    <property type="term" value="F:ATP binding"/>
    <property type="evidence" value="ECO:0007669"/>
    <property type="project" value="InterPro"/>
</dbReference>
<evidence type="ECO:0000259" key="2">
    <source>
        <dbReference type="PROSITE" id="PS50011"/>
    </source>
</evidence>
<reference evidence="3 4" key="1">
    <citation type="submission" date="2017-07" db="EMBL/GenBank/DDBJ databases">
        <title>Genome sequence of the Sordaria macrospora wild type strain R19027.</title>
        <authorList>
            <person name="Nowrousian M."/>
            <person name="Teichert I."/>
            <person name="Kueck U."/>
        </authorList>
    </citation>
    <scope>NUCLEOTIDE SEQUENCE [LARGE SCALE GENOMIC DNA]</scope>
    <source>
        <strain evidence="3 4">R19027</strain>
        <tissue evidence="3">Mycelium</tissue>
    </source>
</reference>
<organism evidence="3 4">
    <name type="scientific">Sordaria macrospora</name>
    <dbReference type="NCBI Taxonomy" id="5147"/>
    <lineage>
        <taxon>Eukaryota</taxon>
        <taxon>Fungi</taxon>
        <taxon>Dikarya</taxon>
        <taxon>Ascomycota</taxon>
        <taxon>Pezizomycotina</taxon>
        <taxon>Sordariomycetes</taxon>
        <taxon>Sordariomycetidae</taxon>
        <taxon>Sordariales</taxon>
        <taxon>Sordariaceae</taxon>
        <taxon>Sordaria</taxon>
    </lineage>
</organism>
<dbReference type="InterPro" id="IPR000719">
    <property type="entry name" value="Prot_kinase_dom"/>
</dbReference>
<dbReference type="PROSITE" id="PS50011">
    <property type="entry name" value="PROTEIN_KINASE_DOM"/>
    <property type="match status" value="1"/>
</dbReference>
<evidence type="ECO:0000313" key="4">
    <source>
        <dbReference type="Proteomes" id="UP000433876"/>
    </source>
</evidence>
<dbReference type="GO" id="GO:0004674">
    <property type="term" value="F:protein serine/threonine kinase activity"/>
    <property type="evidence" value="ECO:0007669"/>
    <property type="project" value="TreeGrafter"/>
</dbReference>
<feature type="region of interest" description="Disordered" evidence="1">
    <location>
        <begin position="552"/>
        <end position="585"/>
    </location>
</feature>
<dbReference type="SMART" id="SM00220">
    <property type="entry name" value="S_TKc"/>
    <property type="match status" value="1"/>
</dbReference>
<feature type="compositionally biased region" description="Acidic residues" evidence="1">
    <location>
        <begin position="573"/>
        <end position="583"/>
    </location>
</feature>
<comment type="caution">
    <text evidence="3">The sequence shown here is derived from an EMBL/GenBank/DDBJ whole genome shotgun (WGS) entry which is preliminary data.</text>
</comment>
<feature type="domain" description="Protein kinase" evidence="2">
    <location>
        <begin position="265"/>
        <end position="531"/>
    </location>
</feature>
<dbReference type="EMBL" id="NMPR01000112">
    <property type="protein sequence ID" value="KAA8630154.1"/>
    <property type="molecule type" value="Genomic_DNA"/>
</dbReference>
<dbReference type="Gene3D" id="1.10.510.10">
    <property type="entry name" value="Transferase(Phosphotransferase) domain 1"/>
    <property type="match status" value="1"/>
</dbReference>